<feature type="compositionally biased region" description="Low complexity" evidence="1">
    <location>
        <begin position="8"/>
        <end position="21"/>
    </location>
</feature>
<reference evidence="2" key="1">
    <citation type="submission" date="2022-01" db="EMBL/GenBank/DDBJ databases">
        <authorList>
            <person name="King R."/>
        </authorList>
    </citation>
    <scope>NUCLEOTIDE SEQUENCE</scope>
</reference>
<keyword evidence="3" id="KW-1185">Reference proteome</keyword>
<evidence type="ECO:0000256" key="1">
    <source>
        <dbReference type="SAM" id="MobiDB-lite"/>
    </source>
</evidence>
<protein>
    <submittedName>
        <fullName evidence="2">Uncharacterized protein</fullName>
    </submittedName>
</protein>
<dbReference type="EMBL" id="OU900100">
    <property type="protein sequence ID" value="CAG9863771.1"/>
    <property type="molecule type" value="Genomic_DNA"/>
</dbReference>
<evidence type="ECO:0000313" key="2">
    <source>
        <dbReference type="EMBL" id="CAG9863771.1"/>
    </source>
</evidence>
<organism evidence="2 3">
    <name type="scientific">Phyllotreta striolata</name>
    <name type="common">Striped flea beetle</name>
    <name type="synonym">Crioceris striolata</name>
    <dbReference type="NCBI Taxonomy" id="444603"/>
    <lineage>
        <taxon>Eukaryota</taxon>
        <taxon>Metazoa</taxon>
        <taxon>Ecdysozoa</taxon>
        <taxon>Arthropoda</taxon>
        <taxon>Hexapoda</taxon>
        <taxon>Insecta</taxon>
        <taxon>Pterygota</taxon>
        <taxon>Neoptera</taxon>
        <taxon>Endopterygota</taxon>
        <taxon>Coleoptera</taxon>
        <taxon>Polyphaga</taxon>
        <taxon>Cucujiformia</taxon>
        <taxon>Chrysomeloidea</taxon>
        <taxon>Chrysomelidae</taxon>
        <taxon>Galerucinae</taxon>
        <taxon>Alticini</taxon>
        <taxon>Phyllotreta</taxon>
    </lineage>
</organism>
<sequence length="59" mass="6039">MICEPKNSSAPAVSPSLSPIAGESLEDGQDAPVVGPSAIVTAVVSLATTSANTERWHKY</sequence>
<evidence type="ECO:0000313" key="3">
    <source>
        <dbReference type="Proteomes" id="UP001153712"/>
    </source>
</evidence>
<accession>A0A9N9TUN1</accession>
<name>A0A9N9TUN1_PHYSR</name>
<gene>
    <name evidence="2" type="ORF">PHYEVI_LOCUS10055</name>
</gene>
<dbReference type="AlphaFoldDB" id="A0A9N9TUN1"/>
<dbReference type="Proteomes" id="UP001153712">
    <property type="component" value="Chromosome 7"/>
</dbReference>
<feature type="region of interest" description="Disordered" evidence="1">
    <location>
        <begin position="1"/>
        <end position="32"/>
    </location>
</feature>
<proteinExistence type="predicted"/>